<comment type="caution">
    <text evidence="2">The sequence shown here is derived from an EMBL/GenBank/DDBJ whole genome shotgun (WGS) entry which is preliminary data.</text>
</comment>
<keyword evidence="1" id="KW-1133">Transmembrane helix</keyword>
<keyword evidence="1" id="KW-0472">Membrane</keyword>
<gene>
    <name evidence="2" type="ORF">SDC9_184441</name>
</gene>
<evidence type="ECO:0000313" key="2">
    <source>
        <dbReference type="EMBL" id="MPN36929.1"/>
    </source>
</evidence>
<organism evidence="2">
    <name type="scientific">bioreactor metagenome</name>
    <dbReference type="NCBI Taxonomy" id="1076179"/>
    <lineage>
        <taxon>unclassified sequences</taxon>
        <taxon>metagenomes</taxon>
        <taxon>ecological metagenomes</taxon>
    </lineage>
</organism>
<reference evidence="2" key="1">
    <citation type="submission" date="2019-08" db="EMBL/GenBank/DDBJ databases">
        <authorList>
            <person name="Kucharzyk K."/>
            <person name="Murdoch R.W."/>
            <person name="Higgins S."/>
            <person name="Loffler F."/>
        </authorList>
    </citation>
    <scope>NUCLEOTIDE SEQUENCE</scope>
</reference>
<name>A0A645HFI7_9ZZZZ</name>
<proteinExistence type="predicted"/>
<accession>A0A645HFI7</accession>
<dbReference type="EMBL" id="VSSQ01091345">
    <property type="protein sequence ID" value="MPN36929.1"/>
    <property type="molecule type" value="Genomic_DNA"/>
</dbReference>
<protein>
    <submittedName>
        <fullName evidence="2">Uncharacterized protein</fullName>
    </submittedName>
</protein>
<keyword evidence="1" id="KW-0812">Transmembrane</keyword>
<feature type="transmembrane region" description="Helical" evidence="1">
    <location>
        <begin position="55"/>
        <end position="72"/>
    </location>
</feature>
<sequence>MLGLVSAVLVSMTVFLTTGMLAANTGKKSFYYQAGLMERTEGFIASTAMMLFQRFLVPLTWLYAGLILITIVQRVREASHLFGQDQNHG</sequence>
<dbReference type="AlphaFoldDB" id="A0A645HFI7"/>
<evidence type="ECO:0000256" key="1">
    <source>
        <dbReference type="SAM" id="Phobius"/>
    </source>
</evidence>